<feature type="region of interest" description="Disordered" evidence="5">
    <location>
        <begin position="531"/>
        <end position="554"/>
    </location>
</feature>
<dbReference type="PANTHER" id="PTHR14897:SF10">
    <property type="entry name" value="WD REPEAT AND COILED-COIL-CONTAINING PROTEIN"/>
    <property type="match status" value="1"/>
</dbReference>
<protein>
    <recommendedName>
        <fullName evidence="1">WD repeat and coiled-coil-containing protein</fullName>
    </recommendedName>
</protein>
<evidence type="ECO:0000256" key="5">
    <source>
        <dbReference type="SAM" id="MobiDB-lite"/>
    </source>
</evidence>
<comment type="caution">
    <text evidence="6">The sequence shown here is derived from an EMBL/GenBank/DDBJ whole genome shotgun (WGS) entry which is preliminary data.</text>
</comment>
<evidence type="ECO:0000256" key="1">
    <source>
        <dbReference type="ARBA" id="ARBA00015683"/>
    </source>
</evidence>
<feature type="compositionally biased region" description="Polar residues" evidence="5">
    <location>
        <begin position="443"/>
        <end position="454"/>
    </location>
</feature>
<sequence>MELGKAKLLRTGLNALHQAVHPVHGLAWTDGRQVILTALQLRGGEPSFGDSSVVGQFEHVHGLYWGPCPAEAPALLAVQHKKHVTVWQLCFNGADRNKLLVSQVCDISEPYPVLPQGCVWHPSKEVLAVLTTRDASVLPSVHLDSSRINADIKGSGLIHCACWTKEGNRLVVGVGSALHSYIWDDAQKTLSACSFCPIFDVGGYICAVEATQNLQVAVATELPLDKICGLNAGVAFEVPSSVESESFPSQSSLCGEEEYSLDGGKKSLDSEKPLSVVTSPVDLTHILSSKQGADSSPLLHLRPKDYLTGSGQDSSHLVLVTFERKVTSTKKVSIPGILVPDIMAFDSKTQTVSVASNTCNVILVYSLTSSNLPNIQQIQLEKSEKPKGLCFLTNKLLLILVGRQKFTDPAFLPSSRSDKYMIRLMIKELILEMGPSKSVPADGSSSLNLSNISHDPSRDAHPLSRGLLIPDRSALQSPTSRRRLIEEIKSPVNEQNLVLNVNDFKDKKISMNFPPAVETLDAEPVNRSVALSNASNKPMSPKRQPEAASKMPNSYKNNLFGEKEASYFLKNVEKLSVNFTELQHHISELTELLKSGKRNLPVYPSSQEPSFINVTCQKQLSKSDADDSRAILLCGGKLRLSVVQQIFNLSLVEMQHGSSWIILTADSEGFVPLTFTSAQEILIRDATAKGYSARSSKTLDIISSTQGCRSTSSESLDITSSLEVLRDCSSKTLDNISPSEQTSNKM</sequence>
<feature type="non-terminal residue" evidence="6">
    <location>
        <position position="1"/>
    </location>
</feature>
<keyword evidence="2" id="KW-0853">WD repeat</keyword>
<name>A0A7L1TX26_PHANI</name>
<keyword evidence="4" id="KW-0175">Coiled coil</keyword>
<accession>A0A7L1TX26</accession>
<evidence type="ECO:0000256" key="4">
    <source>
        <dbReference type="ARBA" id="ARBA00023054"/>
    </source>
</evidence>
<feature type="region of interest" description="Disordered" evidence="5">
    <location>
        <begin position="442"/>
        <end position="468"/>
    </location>
</feature>
<evidence type="ECO:0000313" key="7">
    <source>
        <dbReference type="Proteomes" id="UP000579685"/>
    </source>
</evidence>
<dbReference type="SUPFAM" id="SSF101908">
    <property type="entry name" value="Putative isomerase YbhE"/>
    <property type="match status" value="1"/>
</dbReference>
<dbReference type="InterPro" id="IPR028041">
    <property type="entry name" value="WDCP"/>
</dbReference>
<feature type="non-terminal residue" evidence="6">
    <location>
        <position position="746"/>
    </location>
</feature>
<organism evidence="6 7">
    <name type="scientific">Phainopepla nitens</name>
    <name type="common">Phainopepla</name>
    <dbReference type="NCBI Taxonomy" id="161653"/>
    <lineage>
        <taxon>Eukaryota</taxon>
        <taxon>Metazoa</taxon>
        <taxon>Chordata</taxon>
        <taxon>Craniata</taxon>
        <taxon>Vertebrata</taxon>
        <taxon>Euteleostomi</taxon>
        <taxon>Archelosauria</taxon>
        <taxon>Archosauria</taxon>
        <taxon>Dinosauria</taxon>
        <taxon>Saurischia</taxon>
        <taxon>Theropoda</taxon>
        <taxon>Coelurosauria</taxon>
        <taxon>Aves</taxon>
        <taxon>Neognathae</taxon>
        <taxon>Neoaves</taxon>
        <taxon>Telluraves</taxon>
        <taxon>Australaves</taxon>
        <taxon>Passeriformes</taxon>
        <taxon>Bombycillidae</taxon>
        <taxon>Phainopepla</taxon>
    </lineage>
</organism>
<keyword evidence="7" id="KW-1185">Reference proteome</keyword>
<dbReference type="PANTHER" id="PTHR14897">
    <property type="entry name" value="WD REPEAT AND COILED-COIL-CONTAINING PROTEIN"/>
    <property type="match status" value="1"/>
</dbReference>
<gene>
    <name evidence="6" type="primary">Wdcp_0</name>
    <name evidence="6" type="ORF">PHANIT_R03622</name>
</gene>
<proteinExistence type="predicted"/>
<dbReference type="GO" id="GO:0019900">
    <property type="term" value="F:kinase binding"/>
    <property type="evidence" value="ECO:0007669"/>
    <property type="project" value="TreeGrafter"/>
</dbReference>
<keyword evidence="3" id="KW-0677">Repeat</keyword>
<dbReference type="Pfam" id="PF15390">
    <property type="entry name" value="WDCP"/>
    <property type="match status" value="1"/>
</dbReference>
<dbReference type="Proteomes" id="UP000579685">
    <property type="component" value="Unassembled WGS sequence"/>
</dbReference>
<reference evidence="6 7" key="1">
    <citation type="submission" date="2019-09" db="EMBL/GenBank/DDBJ databases">
        <title>Bird 10,000 Genomes (B10K) Project - Family phase.</title>
        <authorList>
            <person name="Zhang G."/>
        </authorList>
    </citation>
    <scope>NUCLEOTIDE SEQUENCE [LARGE SCALE GENOMIC DNA]</scope>
    <source>
        <strain evidence="6">B10K-DU-002-32</strain>
        <tissue evidence="6">Muscle</tissue>
    </source>
</reference>
<evidence type="ECO:0000313" key="6">
    <source>
        <dbReference type="EMBL" id="NXO65190.1"/>
    </source>
</evidence>
<evidence type="ECO:0000256" key="3">
    <source>
        <dbReference type="ARBA" id="ARBA00022737"/>
    </source>
</evidence>
<evidence type="ECO:0000256" key="2">
    <source>
        <dbReference type="ARBA" id="ARBA00022574"/>
    </source>
</evidence>
<dbReference type="AlphaFoldDB" id="A0A7L1TX26"/>
<dbReference type="EMBL" id="VXBQ01005411">
    <property type="protein sequence ID" value="NXO65190.1"/>
    <property type="molecule type" value="Genomic_DNA"/>
</dbReference>